<evidence type="ECO:0000256" key="1">
    <source>
        <dbReference type="SAM" id="SignalP"/>
    </source>
</evidence>
<dbReference type="Proteomes" id="UP000515153">
    <property type="component" value="Unplaced"/>
</dbReference>
<reference evidence="3" key="2">
    <citation type="submission" date="2019-10" db="EMBL/GenBank/DDBJ databases">
        <authorList>
            <consortium name="NCBI Genome Project"/>
        </authorList>
    </citation>
    <scope>NUCLEOTIDE SEQUENCE</scope>
    <source>
        <strain evidence="3">NI907</strain>
    </source>
</reference>
<dbReference type="RefSeq" id="XP_030987195.1">
    <property type="nucleotide sequence ID" value="XM_031120251.1"/>
</dbReference>
<dbReference type="AlphaFoldDB" id="A0A6P8BJ03"/>
<proteinExistence type="predicted"/>
<dbReference type="OrthoDB" id="5186115at2759"/>
<protein>
    <submittedName>
        <fullName evidence="3">Uncharacterized protein</fullName>
    </submittedName>
</protein>
<sequence length="107" mass="11208">MKTAATIIILAIQALGAFTATAASPADLPLGIEVIEDSPGNLVVREVSSNSNPLQKRCRECVHLAGKCTIGHGSCYAREKASCTWCGDKCGSICVMSGTKCSDWCSK</sequence>
<evidence type="ECO:0000313" key="3">
    <source>
        <dbReference type="RefSeq" id="XP_030987195.1"/>
    </source>
</evidence>
<keyword evidence="1" id="KW-0732">Signal</keyword>
<dbReference type="KEGG" id="pgri:PgNI_00168"/>
<name>A0A6P8BJ03_PYRGI</name>
<reference evidence="3" key="3">
    <citation type="submission" date="2025-08" db="UniProtKB">
        <authorList>
            <consortium name="RefSeq"/>
        </authorList>
    </citation>
    <scope>IDENTIFICATION</scope>
    <source>
        <strain evidence="3">NI907</strain>
    </source>
</reference>
<keyword evidence="2" id="KW-1185">Reference proteome</keyword>
<feature type="chain" id="PRO_5027685140" evidence="1">
    <location>
        <begin position="23"/>
        <end position="107"/>
    </location>
</feature>
<dbReference type="GeneID" id="41955165"/>
<accession>A0A6P8BJ03</accession>
<evidence type="ECO:0000313" key="2">
    <source>
        <dbReference type="Proteomes" id="UP000515153"/>
    </source>
</evidence>
<reference evidence="3" key="1">
    <citation type="journal article" date="2019" name="Mol. Biol. Evol.">
        <title>Blast fungal genomes show frequent chromosomal changes, gene gains and losses, and effector gene turnover.</title>
        <authorList>
            <person name="Gomez Luciano L.B."/>
            <person name="Jason Tsai I."/>
            <person name="Chuma I."/>
            <person name="Tosa Y."/>
            <person name="Chen Y.H."/>
            <person name="Li J.Y."/>
            <person name="Li M.Y."/>
            <person name="Jade Lu M.Y."/>
            <person name="Nakayashiki H."/>
            <person name="Li W.H."/>
        </authorList>
    </citation>
    <scope>NUCLEOTIDE SEQUENCE</scope>
    <source>
        <strain evidence="3">NI907</strain>
    </source>
</reference>
<feature type="signal peptide" evidence="1">
    <location>
        <begin position="1"/>
        <end position="22"/>
    </location>
</feature>
<organism evidence="2 3">
    <name type="scientific">Pyricularia grisea</name>
    <name type="common">Crabgrass-specific blast fungus</name>
    <name type="synonym">Magnaporthe grisea</name>
    <dbReference type="NCBI Taxonomy" id="148305"/>
    <lineage>
        <taxon>Eukaryota</taxon>
        <taxon>Fungi</taxon>
        <taxon>Dikarya</taxon>
        <taxon>Ascomycota</taxon>
        <taxon>Pezizomycotina</taxon>
        <taxon>Sordariomycetes</taxon>
        <taxon>Sordariomycetidae</taxon>
        <taxon>Magnaporthales</taxon>
        <taxon>Pyriculariaceae</taxon>
        <taxon>Pyricularia</taxon>
    </lineage>
</organism>
<gene>
    <name evidence="3" type="ORF">PgNI_00168</name>
</gene>